<protein>
    <submittedName>
        <fullName evidence="3">Protein-glutamine gamma-glutamyltransferase</fullName>
    </submittedName>
</protein>
<dbReference type="InterPro" id="IPR038765">
    <property type="entry name" value="Papain-like_cys_pep_sf"/>
</dbReference>
<evidence type="ECO:0000259" key="2">
    <source>
        <dbReference type="SMART" id="SM00460"/>
    </source>
</evidence>
<feature type="transmembrane region" description="Helical" evidence="1">
    <location>
        <begin position="159"/>
        <end position="181"/>
    </location>
</feature>
<evidence type="ECO:0000313" key="3">
    <source>
        <dbReference type="EMBL" id="GGM24116.1"/>
    </source>
</evidence>
<dbReference type="InterPro" id="IPR021878">
    <property type="entry name" value="TgpA_N"/>
</dbReference>
<dbReference type="InterPro" id="IPR052901">
    <property type="entry name" value="Bact_TGase-like"/>
</dbReference>
<accession>A0ABQ2H0Q9</accession>
<dbReference type="Pfam" id="PF11992">
    <property type="entry name" value="TgpA_N"/>
    <property type="match status" value="1"/>
</dbReference>
<dbReference type="InterPro" id="IPR025403">
    <property type="entry name" value="TgpA-like_C"/>
</dbReference>
<keyword evidence="1" id="KW-1133">Transmembrane helix</keyword>
<feature type="transmembrane region" description="Helical" evidence="1">
    <location>
        <begin position="129"/>
        <end position="147"/>
    </location>
</feature>
<dbReference type="SUPFAM" id="SSF54001">
    <property type="entry name" value="Cysteine proteinases"/>
    <property type="match status" value="1"/>
</dbReference>
<dbReference type="RefSeq" id="WP_188867775.1">
    <property type="nucleotide sequence ID" value="NZ_BMNW01000010.1"/>
</dbReference>
<dbReference type="Proteomes" id="UP000616499">
    <property type="component" value="Unassembled WGS sequence"/>
</dbReference>
<dbReference type="Pfam" id="PF13559">
    <property type="entry name" value="DUF4129"/>
    <property type="match status" value="1"/>
</dbReference>
<dbReference type="Gene3D" id="3.10.620.30">
    <property type="match status" value="1"/>
</dbReference>
<keyword evidence="4" id="KW-1185">Reference proteome</keyword>
<gene>
    <name evidence="3" type="primary">tgpA</name>
    <name evidence="3" type="ORF">GCM10009425_38680</name>
</gene>
<keyword evidence="1" id="KW-0472">Membrane</keyword>
<name>A0ABQ2H0Q9_9PSED</name>
<proteinExistence type="predicted"/>
<feature type="transmembrane region" description="Helical" evidence="1">
    <location>
        <begin position="105"/>
        <end position="123"/>
    </location>
</feature>
<dbReference type="EMBL" id="BMNW01000010">
    <property type="protein sequence ID" value="GGM24116.1"/>
    <property type="molecule type" value="Genomic_DNA"/>
</dbReference>
<feature type="transmembrane region" description="Helical" evidence="1">
    <location>
        <begin position="551"/>
        <end position="573"/>
    </location>
</feature>
<dbReference type="Pfam" id="PF01841">
    <property type="entry name" value="Transglut_core"/>
    <property type="match status" value="1"/>
</dbReference>
<evidence type="ECO:0000256" key="1">
    <source>
        <dbReference type="SAM" id="Phobius"/>
    </source>
</evidence>
<feature type="domain" description="Transglutaminase-like" evidence="2">
    <location>
        <begin position="399"/>
        <end position="470"/>
    </location>
</feature>
<dbReference type="PANTHER" id="PTHR42736:SF1">
    <property type="entry name" value="PROTEIN-GLUTAMINE GAMMA-GLUTAMYLTRANSFERASE"/>
    <property type="match status" value="1"/>
</dbReference>
<reference evidence="4" key="1">
    <citation type="journal article" date="2019" name="Int. J. Syst. Evol. Microbiol.">
        <title>The Global Catalogue of Microorganisms (GCM) 10K type strain sequencing project: providing services to taxonomists for standard genome sequencing and annotation.</title>
        <authorList>
            <consortium name="The Broad Institute Genomics Platform"/>
            <consortium name="The Broad Institute Genome Sequencing Center for Infectious Disease"/>
            <person name="Wu L."/>
            <person name="Ma J."/>
        </authorList>
    </citation>
    <scope>NUCLEOTIDE SEQUENCE [LARGE SCALE GENOMIC DNA]</scope>
    <source>
        <strain evidence="4">JCM 13501</strain>
    </source>
</reference>
<evidence type="ECO:0000313" key="4">
    <source>
        <dbReference type="Proteomes" id="UP000616499"/>
    </source>
</evidence>
<feature type="transmembrane region" description="Helical" evidence="1">
    <location>
        <begin position="80"/>
        <end position="98"/>
    </location>
</feature>
<sequence length="667" mass="75454">MTAAQPIPRIALTWLLVAQALVIAPHLFHLPPWIVGLWLGCALWRIQQFRMKVRAPTRIEKAGLLIVAAASVWFAQGTVIGLDGGTALLISMFVLKLVEMNTRRDALVVIFLGFFAVVIAYLFDDSFLAALYSLLPISALLAALIGLQQSGMANRPWPTYRLAGSLVLQALPLMLVLFLFFPRLGPLWSMPQSADKAVTGLSDTIAPGEIAELSQSAERAFRVSFEEDSPPRNTLYWRAATFERFDGQRWSVSQETAYSTAPQWQPAGPAVNYTVVMEPSQKPWLFALDVPQINQGDARLAADFHLQRRRPVDSPLMYKATSWPQVVREVQISPANSRRALQLPAGNDLQARAWIKDLQQRYPEAQALAGALLRYFREEPFIYTLKPPVGGANAIDAFLFEHRRGFCAHYAGAMTFLLRVAGIPARMVAGYQGGEYNQAGNYLTVHQFDAHAWVEYWVAGKGWISVDPTAQVAPERIERGLEDALASARGEGAFLESSPFSPMRYRQFAWLNDVRMTWDRLNYGWQRWVLNYQAETQGDLLRGWFGKVDSATFVAALVGGGSLLVAMLALWLLKPWQRERDPQKKLFSQFERLVRRYGLEREKAETVRHFMHRTSQRLPDQQKEIEAFCLSFERQRYSREDVNESLLKERLRALKRALNTPGKADRV</sequence>
<organism evidence="3 4">
    <name type="scientific">Pseudomonas asuensis</name>
    <dbReference type="NCBI Taxonomy" id="1825787"/>
    <lineage>
        <taxon>Bacteria</taxon>
        <taxon>Pseudomonadati</taxon>
        <taxon>Pseudomonadota</taxon>
        <taxon>Gammaproteobacteria</taxon>
        <taxon>Pseudomonadales</taxon>
        <taxon>Pseudomonadaceae</taxon>
        <taxon>Pseudomonas</taxon>
    </lineage>
</organism>
<comment type="caution">
    <text evidence="3">The sequence shown here is derived from an EMBL/GenBank/DDBJ whole genome shotgun (WGS) entry which is preliminary data.</text>
</comment>
<dbReference type="PANTHER" id="PTHR42736">
    <property type="entry name" value="PROTEIN-GLUTAMINE GAMMA-GLUTAMYLTRANSFERASE"/>
    <property type="match status" value="1"/>
</dbReference>
<dbReference type="InterPro" id="IPR002931">
    <property type="entry name" value="Transglutaminase-like"/>
</dbReference>
<keyword evidence="1" id="KW-0812">Transmembrane</keyword>
<dbReference type="SMART" id="SM00460">
    <property type="entry name" value="TGc"/>
    <property type="match status" value="1"/>
</dbReference>